<dbReference type="NCBIfam" id="NF005759">
    <property type="entry name" value="PRK07583.1"/>
    <property type="match status" value="1"/>
</dbReference>
<dbReference type="InterPro" id="IPR052349">
    <property type="entry name" value="Metallo-hydrolase_Enzymes"/>
</dbReference>
<name>A0A940N5L0_9PROT</name>
<keyword evidence="5" id="KW-1185">Reference proteome</keyword>
<dbReference type="RefSeq" id="WP_209375324.1">
    <property type="nucleotide sequence ID" value="NZ_JAGIZA010000011.1"/>
</dbReference>
<keyword evidence="1" id="KW-0479">Metal-binding</keyword>
<dbReference type="InterPro" id="IPR013108">
    <property type="entry name" value="Amidohydro_3"/>
</dbReference>
<dbReference type="InterPro" id="IPR011059">
    <property type="entry name" value="Metal-dep_hydrolase_composite"/>
</dbReference>
<evidence type="ECO:0000313" key="4">
    <source>
        <dbReference type="EMBL" id="MBP0494572.1"/>
    </source>
</evidence>
<dbReference type="EMBL" id="JAGIZA010000011">
    <property type="protein sequence ID" value="MBP0494572.1"/>
    <property type="molecule type" value="Genomic_DNA"/>
</dbReference>
<comment type="caution">
    <text evidence="4">The sequence shown here is derived from an EMBL/GenBank/DDBJ whole genome shotgun (WGS) entry which is preliminary data.</text>
</comment>
<evidence type="ECO:0000313" key="5">
    <source>
        <dbReference type="Proteomes" id="UP000677537"/>
    </source>
</evidence>
<feature type="domain" description="Amidohydrolase 3" evidence="3">
    <location>
        <begin position="113"/>
        <end position="424"/>
    </location>
</feature>
<evidence type="ECO:0000259" key="3">
    <source>
        <dbReference type="Pfam" id="PF07969"/>
    </source>
</evidence>
<dbReference type="GO" id="GO:0046872">
    <property type="term" value="F:metal ion binding"/>
    <property type="evidence" value="ECO:0007669"/>
    <property type="project" value="UniProtKB-KW"/>
</dbReference>
<keyword evidence="2 4" id="KW-0378">Hydrolase</keyword>
<protein>
    <submittedName>
        <fullName evidence="4">Cytosine deaminase</fullName>
        <ecNumber evidence="4">3.5.4.1</ecNumber>
    </submittedName>
</protein>
<dbReference type="Gene3D" id="3.20.20.140">
    <property type="entry name" value="Metal-dependent hydrolases"/>
    <property type="match status" value="1"/>
</dbReference>
<dbReference type="SUPFAM" id="SSF51338">
    <property type="entry name" value="Composite domain of metallo-dependent hydrolases"/>
    <property type="match status" value="1"/>
</dbReference>
<accession>A0A940N5L0</accession>
<dbReference type="CDD" id="cd01293">
    <property type="entry name" value="Bact_CD"/>
    <property type="match status" value="1"/>
</dbReference>
<dbReference type="PANTHER" id="PTHR32027">
    <property type="entry name" value="CYTOSINE DEAMINASE"/>
    <property type="match status" value="1"/>
</dbReference>
<organism evidence="4 5">
    <name type="scientific">Roseomonas indoligenes</name>
    <dbReference type="NCBI Taxonomy" id="2820811"/>
    <lineage>
        <taxon>Bacteria</taxon>
        <taxon>Pseudomonadati</taxon>
        <taxon>Pseudomonadota</taxon>
        <taxon>Alphaproteobacteria</taxon>
        <taxon>Acetobacterales</taxon>
        <taxon>Roseomonadaceae</taxon>
        <taxon>Roseomonas</taxon>
    </lineage>
</organism>
<reference evidence="4" key="1">
    <citation type="submission" date="2021-03" db="EMBL/GenBank/DDBJ databases">
        <authorList>
            <person name="So Y."/>
        </authorList>
    </citation>
    <scope>NUCLEOTIDE SEQUENCE</scope>
    <source>
        <strain evidence="4">SG15</strain>
    </source>
</reference>
<dbReference type="SUPFAM" id="SSF51556">
    <property type="entry name" value="Metallo-dependent hydrolases"/>
    <property type="match status" value="1"/>
</dbReference>
<dbReference type="InterPro" id="IPR032466">
    <property type="entry name" value="Metal_Hydrolase"/>
</dbReference>
<evidence type="ECO:0000256" key="2">
    <source>
        <dbReference type="ARBA" id="ARBA00022801"/>
    </source>
</evidence>
<dbReference type="FunFam" id="3.20.20.140:FF:000019">
    <property type="entry name" value="Cytosine deaminase"/>
    <property type="match status" value="1"/>
</dbReference>
<dbReference type="GO" id="GO:0004131">
    <property type="term" value="F:cytosine deaminase activity"/>
    <property type="evidence" value="ECO:0007669"/>
    <property type="project" value="UniProtKB-EC"/>
</dbReference>
<dbReference type="Gene3D" id="2.30.40.10">
    <property type="entry name" value="Urease, subunit C, domain 1"/>
    <property type="match status" value="1"/>
</dbReference>
<sequence length="439" mass="47440">MPGFPPLPTDGGGMLLHRASIPAVLTEGNLGPADADGLVLADIHIADGRIAALTPAAARPPEGALDLDRGQVWPGLVDPHAHLDKGHILPRAGNPDGSHPGAVKAVAEDRAANWSAEDVRRRFTFALRCAEANGVVAIRTHLDSQGPQAAISWPVFAELREEWRARVALQAVGMVPTATYAEEEGEALAARIATTGGLLGGNTSLPAGATMERMDSWLDALFRLAMRHGLDIDLHVDESGDPRAATLGPIARAAIRHRFPGRVTCGHCCSLAVQEPDAADRVMDLVAEAGITIISLPPVNLYLQDRVPHRTPRWRGVTLLHELRARGITVLIGGDNCRDPFYGYGDHDPMETFTDAVRIGHLDKPIADWPTTIAARPADWMGLPEHGRIRPGAAADLLLFRGRTMDELLSRRRGPRLVLRNGRPISTELPDYRELDDIF</sequence>
<dbReference type="EC" id="3.5.4.1" evidence="4"/>
<dbReference type="Pfam" id="PF07969">
    <property type="entry name" value="Amidohydro_3"/>
    <property type="match status" value="1"/>
</dbReference>
<dbReference type="PANTHER" id="PTHR32027:SF0">
    <property type="entry name" value="CYTOSINE DEAMINASE"/>
    <property type="match status" value="1"/>
</dbReference>
<gene>
    <name evidence="4" type="ORF">J5Y10_17445</name>
</gene>
<evidence type="ECO:0000256" key="1">
    <source>
        <dbReference type="ARBA" id="ARBA00022723"/>
    </source>
</evidence>
<dbReference type="AlphaFoldDB" id="A0A940N5L0"/>
<dbReference type="Proteomes" id="UP000677537">
    <property type="component" value="Unassembled WGS sequence"/>
</dbReference>
<dbReference type="GO" id="GO:0035888">
    <property type="term" value="F:isoguanine deaminase activity"/>
    <property type="evidence" value="ECO:0007669"/>
    <property type="project" value="TreeGrafter"/>
</dbReference>
<dbReference type="GO" id="GO:0006209">
    <property type="term" value="P:cytosine catabolic process"/>
    <property type="evidence" value="ECO:0007669"/>
    <property type="project" value="TreeGrafter"/>
</dbReference>
<proteinExistence type="predicted"/>